<dbReference type="EMBL" id="CM016552">
    <property type="protein sequence ID" value="TKW41435.1"/>
    <property type="molecule type" value="Genomic_DNA"/>
</dbReference>
<dbReference type="Proteomes" id="UP000298652">
    <property type="component" value="Chromosome 1"/>
</dbReference>
<proteinExistence type="predicted"/>
<gene>
    <name evidence="1" type="ORF">SEVIR_1G315600v2</name>
</gene>
<keyword evidence="2" id="KW-1185">Reference proteome</keyword>
<sequence>MKKHHLHIMQLPTLISLCYMDKHRQCSATSRWFDYFCKMRKQQTCSNGSYLSI</sequence>
<reference evidence="1" key="1">
    <citation type="submission" date="2019-03" db="EMBL/GenBank/DDBJ databases">
        <title>WGS assembly of Setaria viridis.</title>
        <authorList>
            <person name="Huang P."/>
            <person name="Jenkins J."/>
            <person name="Grimwood J."/>
            <person name="Barry K."/>
            <person name="Healey A."/>
            <person name="Mamidi S."/>
            <person name="Sreedasyam A."/>
            <person name="Shu S."/>
            <person name="Feldman M."/>
            <person name="Wu J."/>
            <person name="Yu Y."/>
            <person name="Chen C."/>
            <person name="Johnson J."/>
            <person name="Rokhsar D."/>
            <person name="Baxter I."/>
            <person name="Schmutz J."/>
            <person name="Brutnell T."/>
            <person name="Kellogg E."/>
        </authorList>
    </citation>
    <scope>NUCLEOTIDE SEQUENCE [LARGE SCALE GENOMIC DNA]</scope>
</reference>
<organism evidence="1 2">
    <name type="scientific">Setaria viridis</name>
    <name type="common">Green bristlegrass</name>
    <name type="synonym">Setaria italica subsp. viridis</name>
    <dbReference type="NCBI Taxonomy" id="4556"/>
    <lineage>
        <taxon>Eukaryota</taxon>
        <taxon>Viridiplantae</taxon>
        <taxon>Streptophyta</taxon>
        <taxon>Embryophyta</taxon>
        <taxon>Tracheophyta</taxon>
        <taxon>Spermatophyta</taxon>
        <taxon>Magnoliopsida</taxon>
        <taxon>Liliopsida</taxon>
        <taxon>Poales</taxon>
        <taxon>Poaceae</taxon>
        <taxon>PACMAD clade</taxon>
        <taxon>Panicoideae</taxon>
        <taxon>Panicodae</taxon>
        <taxon>Paniceae</taxon>
        <taxon>Cenchrinae</taxon>
        <taxon>Setaria</taxon>
    </lineage>
</organism>
<dbReference type="Gramene" id="TKW41435">
    <property type="protein sequence ID" value="TKW41435"/>
    <property type="gene ID" value="SEVIR_1G315600v2"/>
</dbReference>
<accession>A0A4U6WGT2</accession>
<dbReference type="AlphaFoldDB" id="A0A4U6WGT2"/>
<evidence type="ECO:0000313" key="1">
    <source>
        <dbReference type="EMBL" id="TKW41435.1"/>
    </source>
</evidence>
<name>A0A4U6WGT2_SETVI</name>
<evidence type="ECO:0000313" key="2">
    <source>
        <dbReference type="Proteomes" id="UP000298652"/>
    </source>
</evidence>
<protein>
    <submittedName>
        <fullName evidence="1">Uncharacterized protein</fullName>
    </submittedName>
</protein>